<feature type="transmembrane region" description="Helical" evidence="7">
    <location>
        <begin position="119"/>
        <end position="138"/>
    </location>
</feature>
<dbReference type="OrthoDB" id="7605542at2"/>
<comment type="subcellular location">
    <subcellularLocation>
        <location evidence="1">Cell membrane</location>
        <topology evidence="1">Multi-pass membrane protein</topology>
    </subcellularLocation>
</comment>
<feature type="transmembrane region" description="Helical" evidence="7">
    <location>
        <begin position="202"/>
        <end position="221"/>
    </location>
</feature>
<keyword evidence="3" id="KW-1003">Cell membrane</keyword>
<dbReference type="GO" id="GO:0005886">
    <property type="term" value="C:plasma membrane"/>
    <property type="evidence" value="ECO:0007669"/>
    <property type="project" value="UniProtKB-SubCell"/>
</dbReference>
<evidence type="ECO:0000313" key="8">
    <source>
        <dbReference type="EMBL" id="AZV80775.1"/>
    </source>
</evidence>
<dbReference type="AlphaFoldDB" id="A0A3T0N9X8"/>
<feature type="transmembrane region" description="Helical" evidence="7">
    <location>
        <begin position="412"/>
        <end position="432"/>
    </location>
</feature>
<geneLocation type="plasmid" evidence="8 9">
    <name>pW43B</name>
</geneLocation>
<keyword evidence="6 7" id="KW-0472">Membrane</keyword>
<dbReference type="PANTHER" id="PTHR30250">
    <property type="entry name" value="PST FAMILY PREDICTED COLANIC ACID TRANSPORTER"/>
    <property type="match status" value="1"/>
</dbReference>
<dbReference type="KEGG" id="sedi:EBB79_22750"/>
<evidence type="ECO:0000256" key="7">
    <source>
        <dbReference type="SAM" id="Phobius"/>
    </source>
</evidence>
<dbReference type="InterPro" id="IPR050833">
    <property type="entry name" value="Poly_Biosynth_Transport"/>
</dbReference>
<gene>
    <name evidence="8" type="ORF">EBB79_22750</name>
</gene>
<keyword evidence="8" id="KW-0614">Plasmid</keyword>
<feature type="transmembrane region" description="Helical" evidence="7">
    <location>
        <begin position="241"/>
        <end position="258"/>
    </location>
</feature>
<accession>A0A3T0N9X8</accession>
<evidence type="ECO:0000256" key="4">
    <source>
        <dbReference type="ARBA" id="ARBA00022692"/>
    </source>
</evidence>
<keyword evidence="9" id="KW-1185">Reference proteome</keyword>
<evidence type="ECO:0000313" key="9">
    <source>
        <dbReference type="Proteomes" id="UP000283063"/>
    </source>
</evidence>
<evidence type="ECO:0000256" key="6">
    <source>
        <dbReference type="ARBA" id="ARBA00023136"/>
    </source>
</evidence>
<sequence>MSRKKGDSRDQYHIHLNGMISRLKNNLMRDGIGARASRGALLTVLNFGGTSGLRLFSNLVLTRLLFPEAFGLMALIQVVIAAATMFSDFGLREGIIQDKRGEEQAFLDTAWTLQNVRGWFLGTIIYLSASPIAVFFDTPQLTQMLHFSAVIPVLQGFNSLGMHTANRQLLLGRLTSLALVSQLIGAITMIVLAYILQSVWALVYGTIVGAVAHTIISHLWLPLKTNWFTLEADATKRLFSYGKYIFLATVAGFFVNQGDKLVLGKFVSLEELAIYNIAFFLATVPLLLAFAINDNVMFPLYRHRPPGDSADNKTKLDRARFAVTGTLFAGIAVIVLIGDGLIQILYDARYYSAGPVLIMIALASMPRLIMLSYEKVPLAFGNSKSFSFFKVSTAILQFGLTIVGVQQFGLPAAILAPTITALIAYPFLIKIANTYDAWSPKHDAVFACIFLVVAAIVFWLHGDLFQFSRNL</sequence>
<feature type="transmembrane region" description="Helical" evidence="7">
    <location>
        <begin position="321"/>
        <end position="346"/>
    </location>
</feature>
<protein>
    <submittedName>
        <fullName evidence="8">Polysaccharide biosynthesis protein</fullName>
    </submittedName>
</protein>
<feature type="transmembrane region" description="Helical" evidence="7">
    <location>
        <begin position="352"/>
        <end position="373"/>
    </location>
</feature>
<organism evidence="8 9">
    <name type="scientific">Parasedimentitalea marina</name>
    <dbReference type="NCBI Taxonomy" id="2483033"/>
    <lineage>
        <taxon>Bacteria</taxon>
        <taxon>Pseudomonadati</taxon>
        <taxon>Pseudomonadota</taxon>
        <taxon>Alphaproteobacteria</taxon>
        <taxon>Rhodobacterales</taxon>
        <taxon>Paracoccaceae</taxon>
        <taxon>Parasedimentitalea</taxon>
    </lineage>
</organism>
<dbReference type="Proteomes" id="UP000283063">
    <property type="component" value="Plasmid pW43B"/>
</dbReference>
<keyword evidence="4 7" id="KW-0812">Transmembrane</keyword>
<evidence type="ECO:0000256" key="5">
    <source>
        <dbReference type="ARBA" id="ARBA00022989"/>
    </source>
</evidence>
<evidence type="ECO:0000256" key="3">
    <source>
        <dbReference type="ARBA" id="ARBA00022475"/>
    </source>
</evidence>
<feature type="transmembrane region" description="Helical" evidence="7">
    <location>
        <begin position="444"/>
        <end position="462"/>
    </location>
</feature>
<evidence type="ECO:0000256" key="2">
    <source>
        <dbReference type="ARBA" id="ARBA00007430"/>
    </source>
</evidence>
<dbReference type="Pfam" id="PF13440">
    <property type="entry name" value="Polysacc_synt_3"/>
    <property type="match status" value="1"/>
</dbReference>
<keyword evidence="5 7" id="KW-1133">Transmembrane helix</keyword>
<reference evidence="8 9" key="1">
    <citation type="submission" date="2018-10" db="EMBL/GenBank/DDBJ databases">
        <title>Parasedimentitalea marina sp. nov., a psychrophilic bacterium isolated from deep seawater of the New Britain Trench.</title>
        <authorList>
            <person name="Cao J."/>
        </authorList>
    </citation>
    <scope>NUCLEOTIDE SEQUENCE [LARGE SCALE GENOMIC DNA]</scope>
    <source>
        <strain evidence="8 9">W43</strain>
        <plasmid evidence="8 9">pW43B</plasmid>
    </source>
</reference>
<feature type="transmembrane region" description="Helical" evidence="7">
    <location>
        <begin position="385"/>
        <end position="406"/>
    </location>
</feature>
<comment type="similarity">
    <text evidence="2">Belongs to the polysaccharide synthase family.</text>
</comment>
<evidence type="ECO:0000256" key="1">
    <source>
        <dbReference type="ARBA" id="ARBA00004651"/>
    </source>
</evidence>
<feature type="transmembrane region" description="Helical" evidence="7">
    <location>
        <begin position="174"/>
        <end position="196"/>
    </location>
</feature>
<feature type="transmembrane region" description="Helical" evidence="7">
    <location>
        <begin position="273"/>
        <end position="292"/>
    </location>
</feature>
<name>A0A3T0N9X8_9RHOB</name>
<dbReference type="PANTHER" id="PTHR30250:SF10">
    <property type="entry name" value="LIPOPOLYSACCHARIDE BIOSYNTHESIS PROTEIN WZXC"/>
    <property type="match status" value="1"/>
</dbReference>
<feature type="transmembrane region" description="Helical" evidence="7">
    <location>
        <begin position="69"/>
        <end position="91"/>
    </location>
</feature>
<dbReference type="EMBL" id="CP033221">
    <property type="protein sequence ID" value="AZV80775.1"/>
    <property type="molecule type" value="Genomic_DNA"/>
</dbReference>
<proteinExistence type="inferred from homology"/>